<comment type="similarity">
    <text evidence="7">Belongs to the binding-protein-dependent transport system permease family.</text>
</comment>
<evidence type="ECO:0000313" key="9">
    <source>
        <dbReference type="EMBL" id="SIT18343.1"/>
    </source>
</evidence>
<dbReference type="GO" id="GO:0005886">
    <property type="term" value="C:plasma membrane"/>
    <property type="evidence" value="ECO:0007669"/>
    <property type="project" value="UniProtKB-SubCell"/>
</dbReference>
<dbReference type="AlphaFoldDB" id="A0A1N7Q674"/>
<reference evidence="9 10" key="1">
    <citation type="submission" date="2017-01" db="EMBL/GenBank/DDBJ databases">
        <authorList>
            <person name="Mah S.A."/>
            <person name="Swanson W.J."/>
            <person name="Moy G.W."/>
            <person name="Vacquier V.D."/>
        </authorList>
    </citation>
    <scope>NUCLEOTIDE SEQUENCE [LARGE SCALE GENOMIC DNA]</scope>
    <source>
        <strain evidence="9 10">DSM 26375</strain>
    </source>
</reference>
<proteinExistence type="inferred from homology"/>
<evidence type="ECO:0000256" key="3">
    <source>
        <dbReference type="ARBA" id="ARBA00022475"/>
    </source>
</evidence>
<keyword evidence="3" id="KW-1003">Cell membrane</keyword>
<dbReference type="EMBL" id="FTOT01000007">
    <property type="protein sequence ID" value="SIT18343.1"/>
    <property type="molecule type" value="Genomic_DNA"/>
</dbReference>
<keyword evidence="5 7" id="KW-1133">Transmembrane helix</keyword>
<feature type="transmembrane region" description="Helical" evidence="7">
    <location>
        <begin position="74"/>
        <end position="96"/>
    </location>
</feature>
<dbReference type="GO" id="GO:0055085">
    <property type="term" value="P:transmembrane transport"/>
    <property type="evidence" value="ECO:0007669"/>
    <property type="project" value="InterPro"/>
</dbReference>
<keyword evidence="6 7" id="KW-0472">Membrane</keyword>
<dbReference type="OrthoDB" id="7819302at2"/>
<dbReference type="PANTHER" id="PTHR30151">
    <property type="entry name" value="ALKANE SULFONATE ABC TRANSPORTER-RELATED, MEMBRANE SUBUNIT"/>
    <property type="match status" value="1"/>
</dbReference>
<evidence type="ECO:0000256" key="1">
    <source>
        <dbReference type="ARBA" id="ARBA00004651"/>
    </source>
</evidence>
<accession>A0A1N7Q674</accession>
<evidence type="ECO:0000256" key="4">
    <source>
        <dbReference type="ARBA" id="ARBA00022692"/>
    </source>
</evidence>
<keyword evidence="4 7" id="KW-0812">Transmembrane</keyword>
<feature type="transmembrane region" description="Helical" evidence="7">
    <location>
        <begin position="237"/>
        <end position="259"/>
    </location>
</feature>
<feature type="transmembrane region" description="Helical" evidence="7">
    <location>
        <begin position="25"/>
        <end position="42"/>
    </location>
</feature>
<dbReference type="Gene3D" id="1.10.3720.10">
    <property type="entry name" value="MetI-like"/>
    <property type="match status" value="1"/>
</dbReference>
<comment type="subcellular location">
    <subcellularLocation>
        <location evidence="1 7">Cell membrane</location>
        <topology evidence="1 7">Multi-pass membrane protein</topology>
    </subcellularLocation>
</comment>
<evidence type="ECO:0000256" key="6">
    <source>
        <dbReference type="ARBA" id="ARBA00023136"/>
    </source>
</evidence>
<dbReference type="STRING" id="1086013.SAMN05421774_107139"/>
<sequence length="270" mass="30543">MTTTADHIVRAQTDRARKRARSRQVWVANLIALAFLAAWWVYSLSVPAYQMPGPQLVAVRMVDLVLDANERVQLLWSLVHVLSAIGISFVIGFALALMSNTLWPLRGFIDDRLTPFLNAFSGIGWLFMAMMWFGVTSFTVIFAVTLILIPFAIINIRTGLDELDQEIGELGRSLTRNPLRIFFRITVPMLVPYLFATLRTAFGVSWKVVLTAELFGGNAGVGYLLNSARQEFDTETIFAVICFIILFVYLSEVLVFSPIQRNLKRRFARE</sequence>
<dbReference type="InterPro" id="IPR035906">
    <property type="entry name" value="MetI-like_sf"/>
</dbReference>
<gene>
    <name evidence="9" type="ORF">SAMN05421774_107139</name>
</gene>
<dbReference type="Proteomes" id="UP000186141">
    <property type="component" value="Unassembled WGS sequence"/>
</dbReference>
<dbReference type="Pfam" id="PF00528">
    <property type="entry name" value="BPD_transp_1"/>
    <property type="match status" value="1"/>
</dbReference>
<evidence type="ECO:0000313" key="10">
    <source>
        <dbReference type="Proteomes" id="UP000186141"/>
    </source>
</evidence>
<dbReference type="CDD" id="cd06261">
    <property type="entry name" value="TM_PBP2"/>
    <property type="match status" value="1"/>
</dbReference>
<feature type="transmembrane region" description="Helical" evidence="7">
    <location>
        <begin position="116"/>
        <end position="134"/>
    </location>
</feature>
<keyword evidence="10" id="KW-1185">Reference proteome</keyword>
<feature type="transmembrane region" description="Helical" evidence="7">
    <location>
        <begin position="181"/>
        <end position="202"/>
    </location>
</feature>
<dbReference type="InterPro" id="IPR000515">
    <property type="entry name" value="MetI-like"/>
</dbReference>
<evidence type="ECO:0000259" key="8">
    <source>
        <dbReference type="PROSITE" id="PS50928"/>
    </source>
</evidence>
<organism evidence="9 10">
    <name type="scientific">Gemmobacter megaterium</name>
    <dbReference type="NCBI Taxonomy" id="1086013"/>
    <lineage>
        <taxon>Bacteria</taxon>
        <taxon>Pseudomonadati</taxon>
        <taxon>Pseudomonadota</taxon>
        <taxon>Alphaproteobacteria</taxon>
        <taxon>Rhodobacterales</taxon>
        <taxon>Paracoccaceae</taxon>
        <taxon>Gemmobacter</taxon>
    </lineage>
</organism>
<evidence type="ECO:0000256" key="5">
    <source>
        <dbReference type="ARBA" id="ARBA00022989"/>
    </source>
</evidence>
<dbReference type="RefSeq" id="WP_083701318.1">
    <property type="nucleotide sequence ID" value="NZ_BMEH01000007.1"/>
</dbReference>
<protein>
    <submittedName>
        <fullName evidence="9">NitT/TauT family transport system permease protein/sulfonate transport system permease protein</fullName>
    </submittedName>
</protein>
<evidence type="ECO:0000256" key="2">
    <source>
        <dbReference type="ARBA" id="ARBA00022448"/>
    </source>
</evidence>
<evidence type="ECO:0000256" key="7">
    <source>
        <dbReference type="RuleBase" id="RU363032"/>
    </source>
</evidence>
<dbReference type="PROSITE" id="PS50928">
    <property type="entry name" value="ABC_TM1"/>
    <property type="match status" value="1"/>
</dbReference>
<keyword evidence="2 7" id="KW-0813">Transport</keyword>
<dbReference type="SUPFAM" id="SSF161098">
    <property type="entry name" value="MetI-like"/>
    <property type="match status" value="1"/>
</dbReference>
<feature type="transmembrane region" description="Helical" evidence="7">
    <location>
        <begin position="140"/>
        <end position="160"/>
    </location>
</feature>
<name>A0A1N7Q674_9RHOB</name>
<dbReference type="PANTHER" id="PTHR30151:SF0">
    <property type="entry name" value="ABC TRANSPORTER PERMEASE PROTEIN MJ0413-RELATED"/>
    <property type="match status" value="1"/>
</dbReference>
<feature type="domain" description="ABC transmembrane type-1" evidence="8">
    <location>
        <begin position="74"/>
        <end position="255"/>
    </location>
</feature>